<gene>
    <name evidence="6" type="ORF">A8990_12574</name>
</gene>
<dbReference type="InterPro" id="IPR036271">
    <property type="entry name" value="Tet_transcr_reg_TetR-rel_C_sf"/>
</dbReference>
<dbReference type="OrthoDB" id="9814200at2"/>
<keyword evidence="1" id="KW-0805">Transcription regulation</keyword>
<dbReference type="Pfam" id="PF00440">
    <property type="entry name" value="TetR_N"/>
    <property type="match status" value="1"/>
</dbReference>
<proteinExistence type="predicted"/>
<dbReference type="InterPro" id="IPR009057">
    <property type="entry name" value="Homeodomain-like_sf"/>
</dbReference>
<keyword evidence="2 4" id="KW-0238">DNA-binding</keyword>
<protein>
    <submittedName>
        <fullName evidence="6">TetR family transcriptional regulator</fullName>
    </submittedName>
</protein>
<accession>A0A3D9RIQ7</accession>
<dbReference type="RefSeq" id="WP_116190765.1">
    <property type="nucleotide sequence ID" value="NZ_QTTN01000025.1"/>
</dbReference>
<keyword evidence="3" id="KW-0804">Transcription</keyword>
<feature type="DNA-binding region" description="H-T-H motif" evidence="4">
    <location>
        <begin position="32"/>
        <end position="51"/>
    </location>
</feature>
<evidence type="ECO:0000256" key="1">
    <source>
        <dbReference type="ARBA" id="ARBA00023015"/>
    </source>
</evidence>
<comment type="caution">
    <text evidence="6">The sequence shown here is derived from an EMBL/GenBank/DDBJ whole genome shotgun (WGS) entry which is preliminary data.</text>
</comment>
<dbReference type="GO" id="GO:0003677">
    <property type="term" value="F:DNA binding"/>
    <property type="evidence" value="ECO:0007669"/>
    <property type="project" value="UniProtKB-UniRule"/>
</dbReference>
<reference evidence="6 7" key="1">
    <citation type="submission" date="2018-08" db="EMBL/GenBank/DDBJ databases">
        <title>Genomic Encyclopedia of Type Strains, Phase III (KMG-III): the genomes of soil and plant-associated and newly described type strains.</title>
        <authorList>
            <person name="Whitman W."/>
        </authorList>
    </citation>
    <scope>NUCLEOTIDE SEQUENCE [LARGE SCALE GENOMIC DNA]</scope>
    <source>
        <strain evidence="6 7">CGMCC 1.10966</strain>
    </source>
</reference>
<dbReference type="PANTHER" id="PTHR47506">
    <property type="entry name" value="TRANSCRIPTIONAL REGULATORY PROTEIN"/>
    <property type="match status" value="1"/>
</dbReference>
<keyword evidence="7" id="KW-1185">Reference proteome</keyword>
<evidence type="ECO:0000256" key="2">
    <source>
        <dbReference type="ARBA" id="ARBA00023125"/>
    </source>
</evidence>
<dbReference type="InterPro" id="IPR023772">
    <property type="entry name" value="DNA-bd_HTH_TetR-type_CS"/>
</dbReference>
<evidence type="ECO:0000259" key="5">
    <source>
        <dbReference type="PROSITE" id="PS50977"/>
    </source>
</evidence>
<sequence length="192" mass="20829">MPYPAGHKLKVRGRIVESAANAFRSSGIRDISVPVIMKGVGLTHGGFYSHFESKDQLVCEACSYAVDHTIQLLQEAVDHVSSGSKINAIIDYYLSAEHRDNTELGCILPAFSGEMPRLSEEIRQHFTAELDKIIAFVSSIADINKQNGTALLSLLIGTVILARSVSDLEQSDGILAAGKINAKMLLSSWEQA</sequence>
<dbReference type="SUPFAM" id="SSF46689">
    <property type="entry name" value="Homeodomain-like"/>
    <property type="match status" value="1"/>
</dbReference>
<dbReference type="AlphaFoldDB" id="A0A3D9RIQ7"/>
<evidence type="ECO:0000313" key="7">
    <source>
        <dbReference type="Proteomes" id="UP000256304"/>
    </source>
</evidence>
<dbReference type="PROSITE" id="PS01081">
    <property type="entry name" value="HTH_TETR_1"/>
    <property type="match status" value="1"/>
</dbReference>
<dbReference type="Gene3D" id="1.10.10.60">
    <property type="entry name" value="Homeodomain-like"/>
    <property type="match status" value="1"/>
</dbReference>
<name>A0A3D9RIQ7_9BACL</name>
<evidence type="ECO:0000313" key="6">
    <source>
        <dbReference type="EMBL" id="REE78677.1"/>
    </source>
</evidence>
<dbReference type="PRINTS" id="PR00455">
    <property type="entry name" value="HTHTETR"/>
</dbReference>
<organism evidence="6 7">
    <name type="scientific">Paenibacillus taihuensis</name>
    <dbReference type="NCBI Taxonomy" id="1156355"/>
    <lineage>
        <taxon>Bacteria</taxon>
        <taxon>Bacillati</taxon>
        <taxon>Bacillota</taxon>
        <taxon>Bacilli</taxon>
        <taxon>Bacillales</taxon>
        <taxon>Paenibacillaceae</taxon>
        <taxon>Paenibacillus</taxon>
    </lineage>
</organism>
<dbReference type="Proteomes" id="UP000256304">
    <property type="component" value="Unassembled WGS sequence"/>
</dbReference>
<dbReference type="PROSITE" id="PS50977">
    <property type="entry name" value="HTH_TETR_2"/>
    <property type="match status" value="1"/>
</dbReference>
<evidence type="ECO:0000256" key="3">
    <source>
        <dbReference type="ARBA" id="ARBA00023163"/>
    </source>
</evidence>
<dbReference type="EMBL" id="QTTN01000025">
    <property type="protein sequence ID" value="REE78677.1"/>
    <property type="molecule type" value="Genomic_DNA"/>
</dbReference>
<evidence type="ECO:0000256" key="4">
    <source>
        <dbReference type="PROSITE-ProRule" id="PRU00335"/>
    </source>
</evidence>
<dbReference type="InterPro" id="IPR001647">
    <property type="entry name" value="HTH_TetR"/>
</dbReference>
<dbReference type="PANTHER" id="PTHR47506:SF7">
    <property type="entry name" value="TRANSCRIPTIONAL REGULATORY PROTEIN"/>
    <property type="match status" value="1"/>
</dbReference>
<dbReference type="Gene3D" id="1.10.357.10">
    <property type="entry name" value="Tetracycline Repressor, domain 2"/>
    <property type="match status" value="1"/>
</dbReference>
<dbReference type="SUPFAM" id="SSF48498">
    <property type="entry name" value="Tetracyclin repressor-like, C-terminal domain"/>
    <property type="match status" value="1"/>
</dbReference>
<feature type="domain" description="HTH tetR-type" evidence="5">
    <location>
        <begin position="9"/>
        <end position="69"/>
    </location>
</feature>